<evidence type="ECO:0000259" key="2">
    <source>
        <dbReference type="Pfam" id="PF13649"/>
    </source>
</evidence>
<dbReference type="EMBL" id="AP008232">
    <property type="protein sequence ID" value="BAE74597.1"/>
    <property type="molecule type" value="Genomic_DNA"/>
</dbReference>
<evidence type="ECO:0000313" key="4">
    <source>
        <dbReference type="EMBL" id="BAE74597.1"/>
    </source>
</evidence>
<dbReference type="Pfam" id="PF13649">
    <property type="entry name" value="Methyltransf_25"/>
    <property type="match status" value="1"/>
</dbReference>
<evidence type="ECO:0000259" key="3">
    <source>
        <dbReference type="Pfam" id="PF21302"/>
    </source>
</evidence>
<name>Q2NTC8_SODGM</name>
<dbReference type="STRING" id="343509.SG1322"/>
<dbReference type="AlphaFoldDB" id="Q2NTC8"/>
<dbReference type="InterPro" id="IPR041698">
    <property type="entry name" value="Methyltransf_25"/>
</dbReference>
<dbReference type="InterPro" id="IPR048647">
    <property type="entry name" value="RlmA_N"/>
</dbReference>
<dbReference type="KEGG" id="sgl:SG1322"/>
<keyword evidence="4" id="KW-0808">Transferase</keyword>
<dbReference type="GO" id="GO:0008168">
    <property type="term" value="F:methyltransferase activity"/>
    <property type="evidence" value="ECO:0007669"/>
    <property type="project" value="UniProtKB-KW"/>
</dbReference>
<evidence type="ECO:0000313" key="5">
    <source>
        <dbReference type="Proteomes" id="UP000001932"/>
    </source>
</evidence>
<sequence length="192" mass="21047">MSCFQCSLCHQPLSLHDACYRCVGQHSFDLAKDGYVNLLPVQFKHSKDPGDALLMMAVRCAFLDAGHYQPLRDRVIAAVAALTPEPGLRWLDIGCGEGYYIAALVDQLKHHQPQAEVYGMDIAKNAVRSAAKRYRQVRFCVASSQRLPFVDASLDGIMRIYAPSNPAELRRTLCPGGRAADGDSRPAPSLSA</sequence>
<feature type="region of interest" description="Disordered" evidence="1">
    <location>
        <begin position="172"/>
        <end position="192"/>
    </location>
</feature>
<proteinExistence type="predicted"/>
<accession>Q2NTC8</accession>
<keyword evidence="4" id="KW-0489">Methyltransferase</keyword>
<gene>
    <name evidence="4" type="ordered locus">SG1322</name>
</gene>
<protein>
    <submittedName>
        <fullName evidence="4">Methyltransferase</fullName>
    </submittedName>
</protein>
<organism evidence="4 5">
    <name type="scientific">Sodalis glossinidius (strain morsitans)</name>
    <dbReference type="NCBI Taxonomy" id="343509"/>
    <lineage>
        <taxon>Bacteria</taxon>
        <taxon>Pseudomonadati</taxon>
        <taxon>Pseudomonadota</taxon>
        <taxon>Gammaproteobacteria</taxon>
        <taxon>Enterobacterales</taxon>
        <taxon>Bruguierivoracaceae</taxon>
        <taxon>Sodalis</taxon>
    </lineage>
</organism>
<dbReference type="Gene3D" id="3.40.50.150">
    <property type="entry name" value="Vaccinia Virus protein VP39"/>
    <property type="match status" value="1"/>
</dbReference>
<evidence type="ECO:0000256" key="1">
    <source>
        <dbReference type="SAM" id="MobiDB-lite"/>
    </source>
</evidence>
<dbReference type="Pfam" id="PF21302">
    <property type="entry name" value="Zn_ribbon_RlmA"/>
    <property type="match status" value="1"/>
</dbReference>
<dbReference type="InterPro" id="IPR029063">
    <property type="entry name" value="SAM-dependent_MTases_sf"/>
</dbReference>
<keyword evidence="5" id="KW-1185">Reference proteome</keyword>
<dbReference type="SUPFAM" id="SSF53335">
    <property type="entry name" value="S-adenosyl-L-methionine-dependent methyltransferases"/>
    <property type="match status" value="1"/>
</dbReference>
<dbReference type="HOGENOM" id="CLU_123815_0_0_6"/>
<dbReference type="CDD" id="cd02440">
    <property type="entry name" value="AdoMet_MTases"/>
    <property type="match status" value="1"/>
</dbReference>
<dbReference type="GO" id="GO:0032259">
    <property type="term" value="P:methylation"/>
    <property type="evidence" value="ECO:0007669"/>
    <property type="project" value="UniProtKB-KW"/>
</dbReference>
<dbReference type="eggNOG" id="COG2226">
    <property type="taxonomic scope" value="Bacteria"/>
</dbReference>
<feature type="domain" description="23S rRNA (guanine(745)-N(1))-methyltransferase N-terminal" evidence="3">
    <location>
        <begin position="4"/>
        <end position="47"/>
    </location>
</feature>
<reference evidence="4 5" key="1">
    <citation type="journal article" date="2006" name="Genome Res.">
        <title>Massive genome erosion and functional adaptations provide insights into the symbiotic lifestyle of Sodalis glossinidius in the tsetse host.</title>
        <authorList>
            <person name="Toh H."/>
            <person name="Weiss B.L."/>
            <person name="Perkin S.A.H."/>
            <person name="Yamashita A."/>
            <person name="Oshima K."/>
            <person name="Hattori M."/>
            <person name="Aksoy S."/>
        </authorList>
    </citation>
    <scope>NUCLEOTIDE SEQUENCE [LARGE SCALE GENOMIC DNA]</scope>
    <source>
        <strain evidence="5">morsitans</strain>
    </source>
</reference>
<feature type="domain" description="Methyltransferase" evidence="2">
    <location>
        <begin position="91"/>
        <end position="177"/>
    </location>
</feature>
<dbReference type="Proteomes" id="UP000001932">
    <property type="component" value="Chromosome"/>
</dbReference>